<proteinExistence type="predicted"/>
<evidence type="ECO:0000313" key="2">
    <source>
        <dbReference type="EMBL" id="MFD1231995.1"/>
    </source>
</evidence>
<keyword evidence="2" id="KW-0547">Nucleotide-binding</keyword>
<evidence type="ECO:0000313" key="3">
    <source>
        <dbReference type="Proteomes" id="UP001597182"/>
    </source>
</evidence>
<dbReference type="Pfam" id="PF13581">
    <property type="entry name" value="HATPase_c_2"/>
    <property type="match status" value="1"/>
</dbReference>
<keyword evidence="3" id="KW-1185">Reference proteome</keyword>
<organism evidence="2 3">
    <name type="scientific">Pseudonocardia benzenivorans</name>
    <dbReference type="NCBI Taxonomy" id="228005"/>
    <lineage>
        <taxon>Bacteria</taxon>
        <taxon>Bacillati</taxon>
        <taxon>Actinomycetota</taxon>
        <taxon>Actinomycetes</taxon>
        <taxon>Pseudonocardiales</taxon>
        <taxon>Pseudonocardiaceae</taxon>
        <taxon>Pseudonocardia</taxon>
    </lineage>
</organism>
<name>A0ABW3VCG0_9PSEU</name>
<feature type="domain" description="Histidine kinase/HSP90-like ATPase" evidence="1">
    <location>
        <begin position="2"/>
        <end position="108"/>
    </location>
</feature>
<dbReference type="Proteomes" id="UP001597182">
    <property type="component" value="Unassembled WGS sequence"/>
</dbReference>
<accession>A0ABW3VCG0</accession>
<sequence>MARTEVSAWLEIVGWPLVQAVGIVAAVGEAVDNVALHAYPPVEGVAAGTVAGLWGAVSVEAVVLAAAGTRRVRVVVRDWGSWNSLGVLQADGLGLQLINDLMDEVTIRPGIPEHGHGARPGDGAGTEVTMISYAVSRRPG</sequence>
<gene>
    <name evidence="2" type="ORF">ACFQ34_01740</name>
</gene>
<dbReference type="InterPro" id="IPR003594">
    <property type="entry name" value="HATPase_dom"/>
</dbReference>
<protein>
    <submittedName>
        <fullName evidence="2">ATP-binding protein</fullName>
    </submittedName>
</protein>
<dbReference type="InterPro" id="IPR036890">
    <property type="entry name" value="HATPase_C_sf"/>
</dbReference>
<comment type="caution">
    <text evidence="2">The sequence shown here is derived from an EMBL/GenBank/DDBJ whole genome shotgun (WGS) entry which is preliminary data.</text>
</comment>
<evidence type="ECO:0000259" key="1">
    <source>
        <dbReference type="Pfam" id="PF13581"/>
    </source>
</evidence>
<dbReference type="EMBL" id="JBHTMB010000012">
    <property type="protein sequence ID" value="MFD1231995.1"/>
    <property type="molecule type" value="Genomic_DNA"/>
</dbReference>
<dbReference type="GO" id="GO:0005524">
    <property type="term" value="F:ATP binding"/>
    <property type="evidence" value="ECO:0007669"/>
    <property type="project" value="UniProtKB-KW"/>
</dbReference>
<reference evidence="3" key="1">
    <citation type="journal article" date="2019" name="Int. J. Syst. Evol. Microbiol.">
        <title>The Global Catalogue of Microorganisms (GCM) 10K type strain sequencing project: providing services to taxonomists for standard genome sequencing and annotation.</title>
        <authorList>
            <consortium name="The Broad Institute Genomics Platform"/>
            <consortium name="The Broad Institute Genome Sequencing Center for Infectious Disease"/>
            <person name="Wu L."/>
            <person name="Ma J."/>
        </authorList>
    </citation>
    <scope>NUCLEOTIDE SEQUENCE [LARGE SCALE GENOMIC DNA]</scope>
    <source>
        <strain evidence="3">CCUG 49018</strain>
    </source>
</reference>
<dbReference type="RefSeq" id="WP_339122476.1">
    <property type="nucleotide sequence ID" value="NZ_BAABKS010000017.1"/>
</dbReference>
<dbReference type="Gene3D" id="3.30.565.10">
    <property type="entry name" value="Histidine kinase-like ATPase, C-terminal domain"/>
    <property type="match status" value="1"/>
</dbReference>
<keyword evidence="2" id="KW-0067">ATP-binding</keyword>